<organism evidence="9 10">
    <name type="scientific">Aristophania vespae</name>
    <dbReference type="NCBI Taxonomy" id="2697033"/>
    <lineage>
        <taxon>Bacteria</taxon>
        <taxon>Pseudomonadati</taxon>
        <taxon>Pseudomonadota</taxon>
        <taxon>Alphaproteobacteria</taxon>
        <taxon>Acetobacterales</taxon>
        <taxon>Acetobacteraceae</taxon>
        <taxon>Aristophania</taxon>
    </lineage>
</organism>
<evidence type="ECO:0000256" key="2">
    <source>
        <dbReference type="ARBA" id="ARBA00008725"/>
    </source>
</evidence>
<dbReference type="Pfam" id="PF12849">
    <property type="entry name" value="PBP_like_2"/>
    <property type="match status" value="1"/>
</dbReference>
<protein>
    <recommendedName>
        <fullName evidence="4 7">Phosphate-binding protein PstS</fullName>
    </recommendedName>
</protein>
<sequence>MRFNHALLLKIGLGCLIVSGCVSSLGVSYAQSKNSRENNFHKAAVTVTGAGSSFAAPVYESWGEAAFPHINVHVNYQTIGSSAGQDQVMEGTIDFGASDKPMDEAGLKKAALYQFPTVMSGVVVIVNVPHIVKGTLQLDGPTLAGIYDGTITKWNDASILALNPGLKLPDDDIVPIHRADGSGTSYVFTSYLSQLSSEWKKQIGAGTLVEWPGGAGARGNDGIAALVKQTEGSIGYVEFSYATGNHLDVAKLKNHDGVFIAPTLESLSAASQAADWQNSPNFTVNLLDQAGPNAWPIVSATYALIPQKNINTAEGKGVKSFFQWGLSHGEELNSALGYVGLPHDVKMAILEKWPG</sequence>
<dbReference type="NCBIfam" id="TIGR00975">
    <property type="entry name" value="3a0107s03"/>
    <property type="match status" value="1"/>
</dbReference>
<keyword evidence="6 7" id="KW-0592">Phosphate transport</keyword>
<dbReference type="InterPro" id="IPR024370">
    <property type="entry name" value="PBP_domain"/>
</dbReference>
<dbReference type="Proteomes" id="UP000463975">
    <property type="component" value="Chromosome"/>
</dbReference>
<evidence type="ECO:0000256" key="3">
    <source>
        <dbReference type="ARBA" id="ARBA00011529"/>
    </source>
</evidence>
<evidence type="ECO:0000256" key="6">
    <source>
        <dbReference type="ARBA" id="ARBA00022592"/>
    </source>
</evidence>
<dbReference type="PANTHER" id="PTHR42996">
    <property type="entry name" value="PHOSPHATE-BINDING PROTEIN PSTS"/>
    <property type="match status" value="1"/>
</dbReference>
<dbReference type="GO" id="GO:0042301">
    <property type="term" value="F:phosphate ion binding"/>
    <property type="evidence" value="ECO:0007669"/>
    <property type="project" value="InterPro"/>
</dbReference>
<feature type="domain" description="PBP" evidence="8">
    <location>
        <begin position="43"/>
        <end position="327"/>
    </location>
</feature>
<evidence type="ECO:0000313" key="9">
    <source>
        <dbReference type="EMBL" id="QHI96167.1"/>
    </source>
</evidence>
<dbReference type="PIRSF" id="PIRSF002756">
    <property type="entry name" value="PstS"/>
    <property type="match status" value="1"/>
</dbReference>
<dbReference type="NCBIfam" id="NF008171">
    <property type="entry name" value="PRK10918.1"/>
    <property type="match status" value="1"/>
</dbReference>
<dbReference type="AlphaFoldDB" id="A0A6P1NGZ8"/>
<dbReference type="PANTHER" id="PTHR42996:SF1">
    <property type="entry name" value="PHOSPHATE-BINDING PROTEIN PSTS"/>
    <property type="match status" value="1"/>
</dbReference>
<name>A0A6P1NGZ8_9PROT</name>
<evidence type="ECO:0000256" key="4">
    <source>
        <dbReference type="ARBA" id="ARBA00021889"/>
    </source>
</evidence>
<proteinExistence type="inferred from homology"/>
<dbReference type="InterPro" id="IPR005673">
    <property type="entry name" value="ABC_phos-bd_PstS"/>
</dbReference>
<comment type="subunit">
    <text evidence="3 7">The complex is composed of two ATP-binding proteins (PstB), two transmembrane proteins (PstC and PstA) and a solute-binding protein (PstS).</text>
</comment>
<comment type="similarity">
    <text evidence="2 7">Belongs to the PstS family.</text>
</comment>
<reference evidence="9 10" key="1">
    <citation type="submission" date="2020-01" db="EMBL/GenBank/DDBJ databases">
        <title>Genome sequencing of strain KACC 21507.</title>
        <authorList>
            <person name="Heo J."/>
            <person name="Kim S.-J."/>
            <person name="Kim J.-S."/>
            <person name="Hong S.-B."/>
            <person name="Kwon S.-W."/>
        </authorList>
    </citation>
    <scope>NUCLEOTIDE SEQUENCE [LARGE SCALE GENOMIC DNA]</scope>
    <source>
        <strain evidence="9 10">KACC 21507</strain>
    </source>
</reference>
<dbReference type="SUPFAM" id="SSF53850">
    <property type="entry name" value="Periplasmic binding protein-like II"/>
    <property type="match status" value="1"/>
</dbReference>
<keyword evidence="10" id="KW-1185">Reference proteome</keyword>
<comment type="function">
    <text evidence="1 7">Part of the ABC transporter complex PstSACB involved in phosphate import.</text>
</comment>
<dbReference type="EMBL" id="CP047652">
    <property type="protein sequence ID" value="QHI96167.1"/>
    <property type="molecule type" value="Genomic_DNA"/>
</dbReference>
<dbReference type="Gene3D" id="3.40.190.10">
    <property type="entry name" value="Periplasmic binding protein-like II"/>
    <property type="match status" value="2"/>
</dbReference>
<accession>A0A6P1NGZ8</accession>
<evidence type="ECO:0000259" key="8">
    <source>
        <dbReference type="Pfam" id="PF12849"/>
    </source>
</evidence>
<keyword evidence="5 7" id="KW-0813">Transport</keyword>
<dbReference type="RefSeq" id="WP_160619240.1">
    <property type="nucleotide sequence ID" value="NZ_CP047652.1"/>
</dbReference>
<dbReference type="GO" id="GO:0043190">
    <property type="term" value="C:ATP-binding cassette (ABC) transporter complex"/>
    <property type="evidence" value="ECO:0007669"/>
    <property type="project" value="InterPro"/>
</dbReference>
<evidence type="ECO:0000256" key="5">
    <source>
        <dbReference type="ARBA" id="ARBA00022448"/>
    </source>
</evidence>
<dbReference type="InterPro" id="IPR050962">
    <property type="entry name" value="Phosphate-bind_PstS"/>
</dbReference>
<dbReference type="GO" id="GO:0035435">
    <property type="term" value="P:phosphate ion transmembrane transport"/>
    <property type="evidence" value="ECO:0007669"/>
    <property type="project" value="InterPro"/>
</dbReference>
<dbReference type="KEGG" id="bomb:GT348_07940"/>
<gene>
    <name evidence="9" type="primary">pstS</name>
    <name evidence="9" type="ORF">GT348_07940</name>
</gene>
<evidence type="ECO:0000313" key="10">
    <source>
        <dbReference type="Proteomes" id="UP000463975"/>
    </source>
</evidence>
<dbReference type="CDD" id="cd13565">
    <property type="entry name" value="PBP2_PstS"/>
    <property type="match status" value="1"/>
</dbReference>
<evidence type="ECO:0000256" key="1">
    <source>
        <dbReference type="ARBA" id="ARBA00002841"/>
    </source>
</evidence>
<evidence type="ECO:0000256" key="7">
    <source>
        <dbReference type="PIRNR" id="PIRNR002756"/>
    </source>
</evidence>
<dbReference type="PROSITE" id="PS51257">
    <property type="entry name" value="PROKAR_LIPOPROTEIN"/>
    <property type="match status" value="1"/>
</dbReference>